<dbReference type="GO" id="GO:0004842">
    <property type="term" value="F:ubiquitin-protein transferase activity"/>
    <property type="evidence" value="ECO:0007669"/>
    <property type="project" value="TreeGrafter"/>
</dbReference>
<dbReference type="InterPro" id="IPR052079">
    <property type="entry name" value="E3_ligase/Copine_domain"/>
</dbReference>
<protein>
    <recommendedName>
        <fullName evidence="1">Copine C-terminal domain-containing protein</fullName>
    </recommendedName>
</protein>
<accession>A0A8X7VM31</accession>
<name>A0A8X7VM31_BRACI</name>
<organism evidence="2 3">
    <name type="scientific">Brassica carinata</name>
    <name type="common">Ethiopian mustard</name>
    <name type="synonym">Abyssinian cabbage</name>
    <dbReference type="NCBI Taxonomy" id="52824"/>
    <lineage>
        <taxon>Eukaryota</taxon>
        <taxon>Viridiplantae</taxon>
        <taxon>Streptophyta</taxon>
        <taxon>Embryophyta</taxon>
        <taxon>Tracheophyta</taxon>
        <taxon>Spermatophyta</taxon>
        <taxon>Magnoliopsida</taxon>
        <taxon>eudicotyledons</taxon>
        <taxon>Gunneridae</taxon>
        <taxon>Pentapetalae</taxon>
        <taxon>rosids</taxon>
        <taxon>malvids</taxon>
        <taxon>Brassicales</taxon>
        <taxon>Brassicaceae</taxon>
        <taxon>Brassiceae</taxon>
        <taxon>Brassica</taxon>
    </lineage>
</organism>
<dbReference type="Pfam" id="PF07002">
    <property type="entry name" value="Copine"/>
    <property type="match status" value="1"/>
</dbReference>
<proteinExistence type="predicted"/>
<dbReference type="PANTHER" id="PTHR45751:SF16">
    <property type="entry name" value="E3 UBIQUITIN-PROTEIN LIGASE RGLG4"/>
    <property type="match status" value="1"/>
</dbReference>
<dbReference type="OrthoDB" id="5855668at2759"/>
<dbReference type="PANTHER" id="PTHR45751">
    <property type="entry name" value="COPINE FAMILY PROTEIN 1"/>
    <property type="match status" value="1"/>
</dbReference>
<dbReference type="Proteomes" id="UP000886595">
    <property type="component" value="Unassembled WGS sequence"/>
</dbReference>
<dbReference type="InterPro" id="IPR010734">
    <property type="entry name" value="Copine_C"/>
</dbReference>
<dbReference type="EMBL" id="JAAMPC010000004">
    <property type="protein sequence ID" value="KAG2314024.1"/>
    <property type="molecule type" value="Genomic_DNA"/>
</dbReference>
<evidence type="ECO:0000313" key="2">
    <source>
        <dbReference type="EMBL" id="KAG2314024.1"/>
    </source>
</evidence>
<gene>
    <name evidence="2" type="ORF">Bca52824_017146</name>
</gene>
<dbReference type="GO" id="GO:0016567">
    <property type="term" value="P:protein ubiquitination"/>
    <property type="evidence" value="ECO:0007669"/>
    <property type="project" value="TreeGrafter"/>
</dbReference>
<keyword evidence="3" id="KW-1185">Reference proteome</keyword>
<sequence length="150" mass="17082">MHSLSPCSSYVMSIVLIGVGDGPWEELTKFDAKIPKHEFENFSDLTTFIDITHPDTTVLKKMFRFCNQNKLLSLENIKTTYPVFDELAIAFQKRKKDSSIVTPTVVVAIGINPEIVDGDSPSTNHYRIVTIATIMRLNNCKWEFHKNCKD</sequence>
<feature type="domain" description="Copine C-terminal" evidence="1">
    <location>
        <begin position="6"/>
        <end position="36"/>
    </location>
</feature>
<dbReference type="GO" id="GO:0005634">
    <property type="term" value="C:nucleus"/>
    <property type="evidence" value="ECO:0007669"/>
    <property type="project" value="TreeGrafter"/>
</dbReference>
<evidence type="ECO:0000259" key="1">
    <source>
        <dbReference type="Pfam" id="PF07002"/>
    </source>
</evidence>
<reference evidence="2 3" key="1">
    <citation type="submission" date="2020-02" db="EMBL/GenBank/DDBJ databases">
        <authorList>
            <person name="Ma Q."/>
            <person name="Huang Y."/>
            <person name="Song X."/>
            <person name="Pei D."/>
        </authorList>
    </citation>
    <scope>NUCLEOTIDE SEQUENCE [LARGE SCALE GENOMIC DNA]</scope>
    <source>
        <strain evidence="2">Sxm20200214</strain>
        <tissue evidence="2">Leaf</tissue>
    </source>
</reference>
<comment type="caution">
    <text evidence="2">The sequence shown here is derived from an EMBL/GenBank/DDBJ whole genome shotgun (WGS) entry which is preliminary data.</text>
</comment>
<dbReference type="AlphaFoldDB" id="A0A8X7VM31"/>
<evidence type="ECO:0000313" key="3">
    <source>
        <dbReference type="Proteomes" id="UP000886595"/>
    </source>
</evidence>